<evidence type="ECO:0000313" key="3">
    <source>
        <dbReference type="Proteomes" id="UP001231518"/>
    </source>
</evidence>
<comment type="caution">
    <text evidence="2">The sequence shown here is derived from an EMBL/GenBank/DDBJ whole genome shotgun (WGS) entry which is preliminary data.</text>
</comment>
<protein>
    <recommendedName>
        <fullName evidence="4">Gag-like protein</fullName>
    </recommendedName>
</protein>
<gene>
    <name evidence="2" type="ORF">PYW07_011999</name>
</gene>
<evidence type="ECO:0000313" key="2">
    <source>
        <dbReference type="EMBL" id="KAJ8719956.1"/>
    </source>
</evidence>
<feature type="region of interest" description="Disordered" evidence="1">
    <location>
        <begin position="339"/>
        <end position="361"/>
    </location>
</feature>
<proteinExistence type="predicted"/>
<dbReference type="AlphaFoldDB" id="A0AAD8DT57"/>
<dbReference type="EMBL" id="JARGEI010000014">
    <property type="protein sequence ID" value="KAJ8719956.1"/>
    <property type="molecule type" value="Genomic_DNA"/>
</dbReference>
<accession>A0AAD8DT57</accession>
<reference evidence="2" key="1">
    <citation type="submission" date="2023-03" db="EMBL/GenBank/DDBJ databases">
        <title>Chromosome-level genomes of two armyworms, Mythimna separata and Mythimna loreyi, provide insights into the biosynthesis and reception of sex pheromones.</title>
        <authorList>
            <person name="Zhao H."/>
        </authorList>
    </citation>
    <scope>NUCLEOTIDE SEQUENCE</scope>
    <source>
        <strain evidence="2">BeijingLab</strain>
        <tissue evidence="2">Pupa</tissue>
    </source>
</reference>
<evidence type="ECO:0000256" key="1">
    <source>
        <dbReference type="SAM" id="MobiDB-lite"/>
    </source>
</evidence>
<organism evidence="2 3">
    <name type="scientific">Mythimna separata</name>
    <name type="common">Oriental armyworm</name>
    <name type="synonym">Pseudaletia separata</name>
    <dbReference type="NCBI Taxonomy" id="271217"/>
    <lineage>
        <taxon>Eukaryota</taxon>
        <taxon>Metazoa</taxon>
        <taxon>Ecdysozoa</taxon>
        <taxon>Arthropoda</taxon>
        <taxon>Hexapoda</taxon>
        <taxon>Insecta</taxon>
        <taxon>Pterygota</taxon>
        <taxon>Neoptera</taxon>
        <taxon>Endopterygota</taxon>
        <taxon>Lepidoptera</taxon>
        <taxon>Glossata</taxon>
        <taxon>Ditrysia</taxon>
        <taxon>Noctuoidea</taxon>
        <taxon>Noctuidae</taxon>
        <taxon>Noctuinae</taxon>
        <taxon>Hadenini</taxon>
        <taxon>Mythimna</taxon>
    </lineage>
</organism>
<feature type="region of interest" description="Disordered" evidence="1">
    <location>
        <begin position="27"/>
        <end position="61"/>
    </location>
</feature>
<evidence type="ECO:0008006" key="4">
    <source>
        <dbReference type="Google" id="ProtNLM"/>
    </source>
</evidence>
<feature type="compositionally biased region" description="Low complexity" evidence="1">
    <location>
        <begin position="350"/>
        <end position="361"/>
    </location>
</feature>
<dbReference type="Proteomes" id="UP001231518">
    <property type="component" value="Chromosome 3"/>
</dbReference>
<sequence>MTSKKPPDPDPPDELFDLSPVLTVSLPHATEIPPQDPAMETENANRKRVAGSPPAISNIPPKIPKNLPGRMIYTKMDNPPYIVHVSLKHEQTSGTVLQPIKFGMFLTTNNVNNIRLDGIKRIGRNRVSVEFKSHQDANSFLNNPILAKHNYIAAIPQFNITRMGIVRDIPIEWSEDEVIQNIQVPEGCGPVIKARRMSRKVTSSGITEWKPTQTVVLTFDGQVLPKRVISFYSSLPVERYTYPTILCYHCCRFGHTRTLCRSKPRCYKCGENHPGDGCDVTKEFSFCVSCTGNHFANDSACPELGRQKSIKALMSEKSISYVEASRVFPPVSRSYADVSKSSSRKPVNMIPQSQPSSPIPVSQKSYRKTVFLKPKTHAPLSPGYNRQAHQELTSNYSFSPSRRGCALPTEGDAPTYRQENNSTKILQLITDMLMSVLCSPNQSVPDHVASKITSILNYIHDAPSLESPTMEREEYYSQKA</sequence>
<name>A0AAD8DT57_MYTSE</name>
<keyword evidence="3" id="KW-1185">Reference proteome</keyword>